<dbReference type="EMBL" id="HBIN01023309">
    <property type="protein sequence ID" value="CAE0447986.1"/>
    <property type="molecule type" value="Transcribed_RNA"/>
</dbReference>
<feature type="transmembrane region" description="Helical" evidence="2">
    <location>
        <begin position="76"/>
        <end position="96"/>
    </location>
</feature>
<keyword evidence="2" id="KW-0472">Membrane</keyword>
<evidence type="ECO:0000256" key="2">
    <source>
        <dbReference type="SAM" id="Phobius"/>
    </source>
</evidence>
<feature type="compositionally biased region" description="Basic and acidic residues" evidence="1">
    <location>
        <begin position="157"/>
        <end position="169"/>
    </location>
</feature>
<sequence length="169" mass="18748">MNVKQTFLMYKWLFLSLLFLFNIQLSVAEEDEEDEDEEDYEDEDDDNEDDDNNGGAGGADNGGDSSSVTSNLGEPGTAAAIGIFAIAGVIFLGICYHKNSIRRREITDRTNNYDDTLPTESNHVRQIPSANHSSLPYNQSFRNSEISIPVTEPGDNVGHRGVDIQPHHE</sequence>
<feature type="signal peptide" evidence="3">
    <location>
        <begin position="1"/>
        <end position="28"/>
    </location>
</feature>
<feature type="compositionally biased region" description="Acidic residues" evidence="1">
    <location>
        <begin position="29"/>
        <end position="52"/>
    </location>
</feature>
<keyword evidence="2" id="KW-1133">Transmembrane helix</keyword>
<evidence type="ECO:0000256" key="1">
    <source>
        <dbReference type="SAM" id="MobiDB-lite"/>
    </source>
</evidence>
<proteinExistence type="predicted"/>
<feature type="region of interest" description="Disordered" evidence="1">
    <location>
        <begin position="148"/>
        <end position="169"/>
    </location>
</feature>
<keyword evidence="2" id="KW-0812">Transmembrane</keyword>
<protein>
    <submittedName>
        <fullName evidence="4">Uncharacterized protein</fullName>
    </submittedName>
</protein>
<feature type="region of interest" description="Disordered" evidence="1">
    <location>
        <begin position="29"/>
        <end position="72"/>
    </location>
</feature>
<accession>A0A7S3V2K2</accession>
<dbReference type="AlphaFoldDB" id="A0A7S3V2K2"/>
<feature type="chain" id="PRO_5031445788" evidence="3">
    <location>
        <begin position="29"/>
        <end position="169"/>
    </location>
</feature>
<reference evidence="4" key="1">
    <citation type="submission" date="2021-01" db="EMBL/GenBank/DDBJ databases">
        <authorList>
            <person name="Corre E."/>
            <person name="Pelletier E."/>
            <person name="Niang G."/>
            <person name="Scheremetjew M."/>
            <person name="Finn R."/>
            <person name="Kale V."/>
            <person name="Holt S."/>
            <person name="Cochrane G."/>
            <person name="Meng A."/>
            <person name="Brown T."/>
            <person name="Cohen L."/>
        </authorList>
    </citation>
    <scope>NUCLEOTIDE SEQUENCE</scope>
    <source>
        <strain evidence="4">GSBS06</strain>
    </source>
</reference>
<keyword evidence="3" id="KW-0732">Signal</keyword>
<name>A0A7S3V2K2_9STRA</name>
<organism evidence="4">
    <name type="scientific">Aplanochytrium stocchinoi</name>
    <dbReference type="NCBI Taxonomy" id="215587"/>
    <lineage>
        <taxon>Eukaryota</taxon>
        <taxon>Sar</taxon>
        <taxon>Stramenopiles</taxon>
        <taxon>Bigyra</taxon>
        <taxon>Labyrinthulomycetes</taxon>
        <taxon>Thraustochytrida</taxon>
        <taxon>Thraustochytriidae</taxon>
        <taxon>Aplanochytrium</taxon>
    </lineage>
</organism>
<evidence type="ECO:0000313" key="4">
    <source>
        <dbReference type="EMBL" id="CAE0447986.1"/>
    </source>
</evidence>
<evidence type="ECO:0000256" key="3">
    <source>
        <dbReference type="SAM" id="SignalP"/>
    </source>
</evidence>
<gene>
    <name evidence="4" type="ORF">ASTO00021_LOCUS17950</name>
</gene>